<dbReference type="KEGG" id="pes:SOPEG_2154"/>
<dbReference type="InterPro" id="IPR018113">
    <property type="entry name" value="PTrfase_EIIB_Cys"/>
</dbReference>
<dbReference type="GO" id="GO:0009401">
    <property type="term" value="P:phosphoenolpyruvate-dependent sugar phosphotransferase system"/>
    <property type="evidence" value="ECO:0007669"/>
    <property type="project" value="UniProtKB-KW"/>
</dbReference>
<keyword evidence="10" id="KW-0418">Kinase</keyword>
<dbReference type="GO" id="GO:0008982">
    <property type="term" value="F:protein-N(PI)-phosphohistidine-sugar phosphotransferase activity"/>
    <property type="evidence" value="ECO:0007669"/>
    <property type="project" value="InterPro"/>
</dbReference>
<organism evidence="19 20">
    <name type="scientific">Candidatus Sodalis pierantonii str. SOPE</name>
    <dbReference type="NCBI Taxonomy" id="2342"/>
    <lineage>
        <taxon>Bacteria</taxon>
        <taxon>Pseudomonadati</taxon>
        <taxon>Pseudomonadota</taxon>
        <taxon>Gammaproteobacteria</taxon>
        <taxon>Enterobacterales</taxon>
        <taxon>Bruguierivoracaceae</taxon>
        <taxon>Sodalis</taxon>
    </lineage>
</organism>
<evidence type="ECO:0000259" key="18">
    <source>
        <dbReference type="PROSITE" id="PS51103"/>
    </source>
</evidence>
<dbReference type="GO" id="GO:1904659">
    <property type="term" value="P:D-glucose transmembrane transport"/>
    <property type="evidence" value="ECO:0007669"/>
    <property type="project" value="InterPro"/>
</dbReference>
<comment type="catalytic activity">
    <reaction evidence="14">
        <text>N(pros)-phospho-L-histidyl-[protein] + D-glucose(out) = D-glucose 6-phosphate(in) + L-histidyl-[protein]</text>
        <dbReference type="Rhea" id="RHEA:33367"/>
        <dbReference type="Rhea" id="RHEA-COMP:9745"/>
        <dbReference type="Rhea" id="RHEA-COMP:9746"/>
        <dbReference type="ChEBI" id="CHEBI:4167"/>
        <dbReference type="ChEBI" id="CHEBI:29979"/>
        <dbReference type="ChEBI" id="CHEBI:61548"/>
        <dbReference type="ChEBI" id="CHEBI:64837"/>
        <dbReference type="EC" id="2.7.1.199"/>
    </reaction>
</comment>
<keyword evidence="5" id="KW-1003">Cell membrane</keyword>
<dbReference type="NCBIfam" id="TIGR00826">
    <property type="entry name" value="EIIB_glc"/>
    <property type="match status" value="1"/>
</dbReference>
<dbReference type="InterPro" id="IPR036878">
    <property type="entry name" value="Glu_permease_IIB"/>
</dbReference>
<comment type="subcellular location">
    <subcellularLocation>
        <location evidence="1">Cell membrane</location>
        <topology evidence="1">Multi-pass membrane protein</topology>
    </subcellularLocation>
</comment>
<keyword evidence="9 16" id="KW-0812">Transmembrane</keyword>
<keyword evidence="7" id="KW-0808">Transferase</keyword>
<dbReference type="GO" id="GO:0005886">
    <property type="term" value="C:plasma membrane"/>
    <property type="evidence" value="ECO:0007669"/>
    <property type="project" value="UniProtKB-SubCell"/>
</dbReference>
<keyword evidence="20" id="KW-1185">Reference proteome</keyword>
<feature type="domain" description="PTS EIIC type-1" evidence="18">
    <location>
        <begin position="3"/>
        <end position="388"/>
    </location>
</feature>
<dbReference type="SUPFAM" id="SSF55604">
    <property type="entry name" value="Glucose permease domain IIB"/>
    <property type="match status" value="1"/>
</dbReference>
<dbReference type="STRING" id="2342.SOPEG_2154"/>
<dbReference type="Proteomes" id="UP000019025">
    <property type="component" value="Chromosome"/>
</dbReference>
<evidence type="ECO:0000256" key="5">
    <source>
        <dbReference type="ARBA" id="ARBA00022475"/>
    </source>
</evidence>
<evidence type="ECO:0000256" key="9">
    <source>
        <dbReference type="ARBA" id="ARBA00022692"/>
    </source>
</evidence>
<evidence type="ECO:0000256" key="11">
    <source>
        <dbReference type="ARBA" id="ARBA00022989"/>
    </source>
</evidence>
<sequence length="478" mass="50510">MLQNIFAHLQKIGKSLMLPVSVLPVAGILLGVGSAAFSWLPAVVSDVMAEAGGSVFANMPLIFAVGVALGFTHNDGVAALAAVVAYGIMVKTIAVVAPLILHLSAGDVVAKHLADTGVLGGTIAGAIAASMFNRFYRITLPEYLGFFAGKRFVPIISGLLAIVFGVVLSFIWPPIGAAIQEFSHWAAYQNPMVAFGIYGVVERALVPFGLHHIWNVPFQMLVGEFSNAAGQVFHGDIPRYMAGDPTAGKLSGGFLFKMYGLPAAAIAIWHAARPENRARVGGMMISAALTAFLTGITEPIEFSFMFVAPLLYVIHAILAGLAFPLCILLGMRDGTSFSHGLIDFVVLSGNSSRIWLFPLVGIAYGLVYYSLFRLLIVKLNLNTPGRDVAAVEALSTGGSERAAALVAAFGGKTNITSLDACITRLRISVADVAKVDQTRLKQLGARGVVVVGAGVQAIFGTQSDNLKTEMDDYLRQTV</sequence>
<accession>W0HPK3</accession>
<evidence type="ECO:0000256" key="12">
    <source>
        <dbReference type="ARBA" id="ARBA00023136"/>
    </source>
</evidence>
<dbReference type="PANTHER" id="PTHR30009:SF20">
    <property type="entry name" value="PTS SYSTEM GLUCOSE-SPECIFIC EIICB COMPONENT-RELATED"/>
    <property type="match status" value="1"/>
</dbReference>
<evidence type="ECO:0000256" key="13">
    <source>
        <dbReference type="ARBA" id="ARBA00032303"/>
    </source>
</evidence>
<dbReference type="PATRIC" id="fig|2342.5.peg.2280"/>
<dbReference type="eggNOG" id="COG1263">
    <property type="taxonomic scope" value="Bacteria"/>
</dbReference>
<feature type="transmembrane region" description="Helical" evidence="16">
    <location>
        <begin position="152"/>
        <end position="172"/>
    </location>
</feature>
<dbReference type="EMBL" id="CP006568">
    <property type="protein sequence ID" value="AHF74038.1"/>
    <property type="molecule type" value="Genomic_DNA"/>
</dbReference>
<dbReference type="PROSITE" id="PS51103">
    <property type="entry name" value="PTS_EIIC_TYPE_1"/>
    <property type="match status" value="1"/>
</dbReference>
<evidence type="ECO:0000256" key="4">
    <source>
        <dbReference type="ARBA" id="ARBA00022448"/>
    </source>
</evidence>
<dbReference type="RefSeq" id="WP_025245451.1">
    <property type="nucleotide sequence ID" value="NZ_CP006568.1"/>
</dbReference>
<dbReference type="eggNOG" id="COG1264">
    <property type="taxonomic scope" value="Bacteria"/>
</dbReference>
<keyword evidence="4" id="KW-0813">Transport</keyword>
<feature type="domain" description="PTS EIIB type-1" evidence="17">
    <location>
        <begin position="399"/>
        <end position="478"/>
    </location>
</feature>
<feature type="transmembrane region" description="Helical" evidence="16">
    <location>
        <begin position="113"/>
        <end position="132"/>
    </location>
</feature>
<dbReference type="InterPro" id="IPR013013">
    <property type="entry name" value="PTS_EIIC_1"/>
</dbReference>
<dbReference type="HOGENOM" id="CLU_012312_1_0_6"/>
<feature type="transmembrane region" description="Helical" evidence="16">
    <location>
        <begin position="354"/>
        <end position="376"/>
    </location>
</feature>
<dbReference type="EC" id="2.7.1.199" evidence="2"/>
<feature type="transmembrane region" description="Helical" evidence="16">
    <location>
        <begin position="78"/>
        <end position="101"/>
    </location>
</feature>
<keyword evidence="6" id="KW-0762">Sugar transport</keyword>
<evidence type="ECO:0000259" key="17">
    <source>
        <dbReference type="PROSITE" id="PS51098"/>
    </source>
</evidence>
<evidence type="ECO:0000313" key="19">
    <source>
        <dbReference type="EMBL" id="AHF74038.1"/>
    </source>
</evidence>
<reference evidence="19 20" key="1">
    <citation type="journal article" date="2014" name="Genome Biol. Evol.">
        <title>Genome degeneration and adaptation in a nascent stage of symbiosis.</title>
        <authorList>
            <person name="Oakeson K.F."/>
            <person name="Gil R."/>
            <person name="Clayton A.L."/>
            <person name="Dunn D.M."/>
            <person name="von Niederhausern A.C."/>
            <person name="Hamil C."/>
            <person name="Aoyagi A."/>
            <person name="Duval B."/>
            <person name="Baca A."/>
            <person name="Silva F.J."/>
            <person name="Vallier A."/>
            <person name="Jackson D.G."/>
            <person name="Latorre A."/>
            <person name="Weiss R.B."/>
            <person name="Heddi A."/>
            <person name="Moya A."/>
            <person name="Dale C."/>
        </authorList>
    </citation>
    <scope>NUCLEOTIDE SEQUENCE [LARGE SCALE GENOMIC DNA]</scope>
    <source>
        <strain evidence="20">none</strain>
    </source>
</reference>
<evidence type="ECO:0000256" key="14">
    <source>
        <dbReference type="ARBA" id="ARBA00047336"/>
    </source>
</evidence>
<feature type="transmembrane region" description="Helical" evidence="16">
    <location>
        <begin position="51"/>
        <end position="71"/>
    </location>
</feature>
<keyword evidence="8" id="KW-0598">Phosphotransferase system</keyword>
<dbReference type="GO" id="GO:0055056">
    <property type="term" value="F:D-glucose transmembrane transporter activity"/>
    <property type="evidence" value="ECO:0007669"/>
    <property type="project" value="InterPro"/>
</dbReference>
<dbReference type="NCBIfam" id="NF008301">
    <property type="entry name" value="PRK11089.1"/>
    <property type="match status" value="1"/>
</dbReference>
<proteinExistence type="predicted"/>
<dbReference type="InterPro" id="IPR003352">
    <property type="entry name" value="PTS_EIIC"/>
</dbReference>
<name>W0HPK3_9GAMM</name>
<evidence type="ECO:0000256" key="7">
    <source>
        <dbReference type="ARBA" id="ARBA00022679"/>
    </source>
</evidence>
<dbReference type="InterPro" id="IPR001996">
    <property type="entry name" value="PTS_IIB_1"/>
</dbReference>
<dbReference type="PROSITE" id="PS01035">
    <property type="entry name" value="PTS_EIIB_TYPE_1_CYS"/>
    <property type="match status" value="1"/>
</dbReference>
<evidence type="ECO:0000256" key="8">
    <source>
        <dbReference type="ARBA" id="ARBA00022683"/>
    </source>
</evidence>
<dbReference type="InterPro" id="IPR011299">
    <property type="entry name" value="PTS_IIBC_glc"/>
</dbReference>
<protein>
    <recommendedName>
        <fullName evidence="3">PTS system glucose-specific EIICB component</fullName>
        <ecNumber evidence="2">2.7.1.199</ecNumber>
    </recommendedName>
    <alternativeName>
        <fullName evidence="13">EIICB-Glc</fullName>
    </alternativeName>
</protein>
<dbReference type="InterPro" id="IPR050429">
    <property type="entry name" value="PTS_Glucose_EIICBA"/>
</dbReference>
<feature type="transmembrane region" description="Helical" evidence="16">
    <location>
        <begin position="309"/>
        <end position="331"/>
    </location>
</feature>
<evidence type="ECO:0000256" key="1">
    <source>
        <dbReference type="ARBA" id="ARBA00004651"/>
    </source>
</evidence>
<dbReference type="PROSITE" id="PS51098">
    <property type="entry name" value="PTS_EIIB_TYPE_1"/>
    <property type="match status" value="1"/>
</dbReference>
<evidence type="ECO:0000256" key="16">
    <source>
        <dbReference type="SAM" id="Phobius"/>
    </source>
</evidence>
<feature type="transmembrane region" description="Helical" evidence="16">
    <location>
        <begin position="192"/>
        <end position="210"/>
    </location>
</feature>
<feature type="transmembrane region" description="Helical" evidence="16">
    <location>
        <begin position="278"/>
        <end position="297"/>
    </location>
</feature>
<evidence type="ECO:0000256" key="2">
    <source>
        <dbReference type="ARBA" id="ARBA00011910"/>
    </source>
</evidence>
<keyword evidence="12 16" id="KW-0472">Membrane</keyword>
<dbReference type="GO" id="GO:0090564">
    <property type="term" value="F:protein-phosphocysteine-glucose phosphotransferase system transporter activity"/>
    <property type="evidence" value="ECO:0007669"/>
    <property type="project" value="TreeGrafter"/>
</dbReference>
<dbReference type="PANTHER" id="PTHR30009">
    <property type="entry name" value="CYTOCHROME C-TYPE SYNTHESIS PROTEIN AND PTS TRANSMEMBRANE COMPONENT"/>
    <property type="match status" value="1"/>
</dbReference>
<dbReference type="AlphaFoldDB" id="W0HPK3"/>
<feature type="transmembrane region" description="Helical" evidence="16">
    <location>
        <begin position="254"/>
        <end position="272"/>
    </location>
</feature>
<feature type="active site" description="Phosphocysteine intermediate; for EIIB activity" evidence="15">
    <location>
        <position position="421"/>
    </location>
</feature>
<dbReference type="NCBIfam" id="TIGR02002">
    <property type="entry name" value="PTS-II-BC-glcB"/>
    <property type="match status" value="1"/>
</dbReference>
<evidence type="ECO:0000256" key="10">
    <source>
        <dbReference type="ARBA" id="ARBA00022777"/>
    </source>
</evidence>
<evidence type="ECO:0000256" key="6">
    <source>
        <dbReference type="ARBA" id="ARBA00022597"/>
    </source>
</evidence>
<dbReference type="Pfam" id="PF02378">
    <property type="entry name" value="PTS_EIIC"/>
    <property type="match status" value="1"/>
</dbReference>
<evidence type="ECO:0000313" key="20">
    <source>
        <dbReference type="Proteomes" id="UP000019025"/>
    </source>
</evidence>
<keyword evidence="11 16" id="KW-1133">Transmembrane helix</keyword>
<dbReference type="FunFam" id="3.30.1360.60:FF:000001">
    <property type="entry name" value="PTS system glucose-specific IIBC component PtsG"/>
    <property type="match status" value="1"/>
</dbReference>
<dbReference type="Gene3D" id="3.30.1360.60">
    <property type="entry name" value="Glucose permease domain IIB"/>
    <property type="match status" value="1"/>
</dbReference>
<gene>
    <name evidence="19" type="primary">ptsG</name>
    <name evidence="19" type="ORF">SOPEG_2154</name>
</gene>
<evidence type="ECO:0000256" key="3">
    <source>
        <dbReference type="ARBA" id="ARBA00021468"/>
    </source>
</evidence>
<evidence type="ECO:0000256" key="15">
    <source>
        <dbReference type="PROSITE-ProRule" id="PRU00421"/>
    </source>
</evidence>
<dbReference type="GO" id="GO:0016301">
    <property type="term" value="F:kinase activity"/>
    <property type="evidence" value="ECO:0007669"/>
    <property type="project" value="UniProtKB-KW"/>
</dbReference>
<dbReference type="Pfam" id="PF00367">
    <property type="entry name" value="PTS_EIIB"/>
    <property type="match status" value="1"/>
</dbReference>
<feature type="transmembrane region" description="Helical" evidence="16">
    <location>
        <begin position="16"/>
        <end position="39"/>
    </location>
</feature>
<dbReference type="CDD" id="cd00212">
    <property type="entry name" value="PTS_IIB_glc"/>
    <property type="match status" value="1"/>
</dbReference>